<dbReference type="InterPro" id="IPR009075">
    <property type="entry name" value="AcylCo_DH/oxidase_C"/>
</dbReference>
<reference evidence="8" key="1">
    <citation type="submission" date="2020-04" db="EMBL/GenBank/DDBJ databases">
        <title>Ralstonia solanacearum UW576, UW763, UW773, and UW774.</title>
        <authorList>
            <person name="Steidl O."/>
            <person name="Truchon A."/>
            <person name="Allen C."/>
        </authorList>
    </citation>
    <scope>NUCLEOTIDE SEQUENCE [LARGE SCALE GENOMIC DNA]</scope>
    <source>
        <strain evidence="8">UW774</strain>
        <plasmid evidence="8">pUW774mp</plasmid>
    </source>
</reference>
<keyword evidence="4" id="KW-0274">FAD</keyword>
<evidence type="ECO:0000313" key="7">
    <source>
        <dbReference type="EMBL" id="QOK98949.1"/>
    </source>
</evidence>
<evidence type="ECO:0000256" key="4">
    <source>
        <dbReference type="ARBA" id="ARBA00022827"/>
    </source>
</evidence>
<evidence type="ECO:0000256" key="3">
    <source>
        <dbReference type="ARBA" id="ARBA00022630"/>
    </source>
</evidence>
<dbReference type="EMBL" id="CP051170">
    <property type="protein sequence ID" value="QOK98949.1"/>
    <property type="molecule type" value="Genomic_DNA"/>
</dbReference>
<dbReference type="Gene3D" id="1.20.140.10">
    <property type="entry name" value="Butyryl-CoA Dehydrogenase, subunit A, domain 3"/>
    <property type="match status" value="1"/>
</dbReference>
<accession>A0AA92K5W0</accession>
<comment type="cofactor">
    <cofactor evidence="1">
        <name>FAD</name>
        <dbReference type="ChEBI" id="CHEBI:57692"/>
    </cofactor>
</comment>
<dbReference type="InterPro" id="IPR006091">
    <property type="entry name" value="Acyl-CoA_Oxase/DH_mid-dom"/>
</dbReference>
<geneLocation type="plasmid" evidence="7 8">
    <name>pUW774mp</name>
</geneLocation>
<keyword evidence="7" id="KW-0614">Plasmid</keyword>
<dbReference type="InterPro" id="IPR036250">
    <property type="entry name" value="AcylCo_DH-like_C"/>
</dbReference>
<dbReference type="Pfam" id="PF00441">
    <property type="entry name" value="Acyl-CoA_dh_1"/>
    <property type="match status" value="1"/>
</dbReference>
<dbReference type="Pfam" id="PF02770">
    <property type="entry name" value="Acyl-CoA_dh_M"/>
    <property type="match status" value="1"/>
</dbReference>
<gene>
    <name evidence="7" type="ORF">HF909_21345</name>
</gene>
<organism evidence="7 8">
    <name type="scientific">Ralstonia solanacearum</name>
    <name type="common">Pseudomonas solanacearum</name>
    <dbReference type="NCBI Taxonomy" id="305"/>
    <lineage>
        <taxon>Bacteria</taxon>
        <taxon>Pseudomonadati</taxon>
        <taxon>Pseudomonadota</taxon>
        <taxon>Betaproteobacteria</taxon>
        <taxon>Burkholderiales</taxon>
        <taxon>Burkholderiaceae</taxon>
        <taxon>Ralstonia</taxon>
        <taxon>Ralstonia solanacearum species complex</taxon>
    </lineage>
</organism>
<dbReference type="PANTHER" id="PTHR43884:SF19">
    <property type="entry name" value="ACYL-COA DEHYDROGENASE FADE4-RELATED"/>
    <property type="match status" value="1"/>
</dbReference>
<comment type="similarity">
    <text evidence="2">Belongs to the acyl-CoA dehydrogenase family.</text>
</comment>
<dbReference type="InterPro" id="IPR009100">
    <property type="entry name" value="AcylCoA_DH/oxidase_NM_dom_sf"/>
</dbReference>
<name>A0AA92K5W0_RALSL</name>
<evidence type="ECO:0000256" key="1">
    <source>
        <dbReference type="ARBA" id="ARBA00001974"/>
    </source>
</evidence>
<protein>
    <submittedName>
        <fullName evidence="7">Acyl-CoA dehydrogenase</fullName>
    </submittedName>
</protein>
<evidence type="ECO:0000256" key="2">
    <source>
        <dbReference type="ARBA" id="ARBA00009347"/>
    </source>
</evidence>
<evidence type="ECO:0000259" key="6">
    <source>
        <dbReference type="Pfam" id="PF02770"/>
    </source>
</evidence>
<dbReference type="AlphaFoldDB" id="A0AA92K5W0"/>
<dbReference type="Gene3D" id="2.40.110.10">
    <property type="entry name" value="Butyryl-CoA Dehydrogenase, subunit A, domain 2"/>
    <property type="match status" value="1"/>
</dbReference>
<feature type="domain" description="Acyl-CoA oxidase/dehydrogenase middle" evidence="6">
    <location>
        <begin position="116"/>
        <end position="211"/>
    </location>
</feature>
<keyword evidence="3" id="KW-0285">Flavoprotein</keyword>
<dbReference type="SUPFAM" id="SSF47203">
    <property type="entry name" value="Acyl-CoA dehydrogenase C-terminal domain-like"/>
    <property type="match status" value="1"/>
</dbReference>
<dbReference type="Gene3D" id="1.10.540.10">
    <property type="entry name" value="Acyl-CoA dehydrogenase/oxidase, N-terminal domain"/>
    <property type="match status" value="1"/>
</dbReference>
<evidence type="ECO:0000313" key="8">
    <source>
        <dbReference type="Proteomes" id="UP000593970"/>
    </source>
</evidence>
<evidence type="ECO:0000259" key="5">
    <source>
        <dbReference type="Pfam" id="PF00441"/>
    </source>
</evidence>
<feature type="domain" description="Acyl-CoA dehydrogenase/oxidase C-terminal" evidence="5">
    <location>
        <begin position="224"/>
        <end position="370"/>
    </location>
</feature>
<dbReference type="PANTHER" id="PTHR43884">
    <property type="entry name" value="ACYL-COA DEHYDROGENASE"/>
    <property type="match status" value="1"/>
</dbReference>
<dbReference type="GO" id="GO:0003995">
    <property type="term" value="F:acyl-CoA dehydrogenase activity"/>
    <property type="evidence" value="ECO:0007669"/>
    <property type="project" value="TreeGrafter"/>
</dbReference>
<dbReference type="GO" id="GO:0050660">
    <property type="term" value="F:flavin adenine dinucleotide binding"/>
    <property type="evidence" value="ECO:0007669"/>
    <property type="project" value="InterPro"/>
</dbReference>
<dbReference type="GO" id="GO:0005886">
    <property type="term" value="C:plasma membrane"/>
    <property type="evidence" value="ECO:0007669"/>
    <property type="project" value="TreeGrafter"/>
</dbReference>
<sequence length="578" mass="62251">MLALETHLGSPHDPRQRFSHAARLADDEAQRYPSDAFDSLNAWGMHHYYVPASLGGKLHRLDRLGALMRTVSRRDLTVSISHAVTLLGAAGVWLAGDPALQRSVADRILGGERVSLGLTERAHGGDLLAVETQAEWRDGTYVLNGEKWLINGMSRNMLGTVFVRTAPEGGPRGFSLFLYDKRASAAGLTNLPPISTLGVRGADISGLRFDNAAVPETARIGAPGSGLETVLKILQVTRTLCGSLSLGAAETCLAVTLAFAARREVLGKTVLEIPHSRRLITEAWADLLICDSLTEWALRAFQTVPQQGSVHAAVVKYLVPHLCERLIGQLAVVLGARSYLRDEDGVGIFQKMMRDNLLIGLFDGSSVVNLHSLSLQLRSLMRSWPAAPGQDEAGLAIADLRTAQPDFNWTGLALSASGEDALMRALYASLDALETWARQQDTHASADLCAVARRLRHAAARLSEQVTALTQAQINHSAPVLFDLARHYCLLSAASALLLNWRANREHVQTAACLRSADMLLLLLSRLDDHLSGAGNALPERVYAAALAALQARARLGDGLGLMPADFVTPMFPAPIAA</sequence>
<proteinExistence type="inferred from homology"/>
<dbReference type="Proteomes" id="UP000593970">
    <property type="component" value="Plasmid pUW774mp"/>
</dbReference>
<dbReference type="InterPro" id="IPR037069">
    <property type="entry name" value="AcylCoA_DH/ox_N_sf"/>
</dbReference>
<dbReference type="InterPro" id="IPR046373">
    <property type="entry name" value="Acyl-CoA_Oxase/DH_mid-dom_sf"/>
</dbReference>
<dbReference type="SUPFAM" id="SSF56645">
    <property type="entry name" value="Acyl-CoA dehydrogenase NM domain-like"/>
    <property type="match status" value="1"/>
</dbReference>
<dbReference type="CDD" id="cd00567">
    <property type="entry name" value="ACAD"/>
    <property type="match status" value="1"/>
</dbReference>